<dbReference type="AlphaFoldDB" id="A0AAD9JFH9"/>
<dbReference type="EMBL" id="JAODUP010000355">
    <property type="protein sequence ID" value="KAK2151671.1"/>
    <property type="molecule type" value="Genomic_DNA"/>
</dbReference>
<dbReference type="PANTHER" id="PTHR15950">
    <property type="entry name" value="TRANSCRIPTION COFACTOR VESTIGIAL-LIKE PROTEIN"/>
    <property type="match status" value="1"/>
</dbReference>
<protein>
    <recommendedName>
        <fullName evidence="8">Transcription cofactor vestigial-like protein 2</fullName>
    </recommendedName>
</protein>
<keyword evidence="7" id="KW-1185">Reference proteome</keyword>
<proteinExistence type="predicted"/>
<dbReference type="GO" id="GO:0005634">
    <property type="term" value="C:nucleus"/>
    <property type="evidence" value="ECO:0007669"/>
    <property type="project" value="UniProtKB-SubCell"/>
</dbReference>
<name>A0AAD9JFH9_9ANNE</name>
<feature type="region of interest" description="Disordered" evidence="5">
    <location>
        <begin position="137"/>
        <end position="195"/>
    </location>
</feature>
<dbReference type="Pfam" id="PF07545">
    <property type="entry name" value="Vg_Tdu"/>
    <property type="match status" value="1"/>
</dbReference>
<keyword evidence="4" id="KW-0539">Nucleus</keyword>
<sequence>MTCVDVMYQPYATYFPYHHHQRSTTAVHGSLDAIKFGVSKLQDPLDASPLTFQTGLSGSTVGNSLIQGHGSPPGSGAPGTGNSTPISHGGIQTKEETETDKGDTPHNTQYLSSNCVLVTYFSGDISANVDEHFSRALSQPSSYSTDSHGTKANSWKASRAHVTCQSKPSCGNSSDRKWAKRKPHRAGPFYGRVRS</sequence>
<evidence type="ECO:0000313" key="6">
    <source>
        <dbReference type="EMBL" id="KAK2151671.1"/>
    </source>
</evidence>
<evidence type="ECO:0000313" key="7">
    <source>
        <dbReference type="Proteomes" id="UP001208570"/>
    </source>
</evidence>
<feature type="compositionally biased region" description="Polar residues" evidence="5">
    <location>
        <begin position="163"/>
        <end position="173"/>
    </location>
</feature>
<evidence type="ECO:0000256" key="4">
    <source>
        <dbReference type="ARBA" id="ARBA00023242"/>
    </source>
</evidence>
<evidence type="ECO:0000256" key="3">
    <source>
        <dbReference type="ARBA" id="ARBA00023163"/>
    </source>
</evidence>
<evidence type="ECO:0008006" key="8">
    <source>
        <dbReference type="Google" id="ProtNLM"/>
    </source>
</evidence>
<feature type="compositionally biased region" description="Polar residues" evidence="5">
    <location>
        <begin position="137"/>
        <end position="156"/>
    </location>
</feature>
<evidence type="ECO:0000256" key="2">
    <source>
        <dbReference type="ARBA" id="ARBA00023015"/>
    </source>
</evidence>
<organism evidence="6 7">
    <name type="scientific">Paralvinella palmiformis</name>
    <dbReference type="NCBI Taxonomy" id="53620"/>
    <lineage>
        <taxon>Eukaryota</taxon>
        <taxon>Metazoa</taxon>
        <taxon>Spiralia</taxon>
        <taxon>Lophotrochozoa</taxon>
        <taxon>Annelida</taxon>
        <taxon>Polychaeta</taxon>
        <taxon>Sedentaria</taxon>
        <taxon>Canalipalpata</taxon>
        <taxon>Terebellida</taxon>
        <taxon>Terebelliformia</taxon>
        <taxon>Alvinellidae</taxon>
        <taxon>Paralvinella</taxon>
    </lineage>
</organism>
<comment type="caution">
    <text evidence="6">The sequence shown here is derived from an EMBL/GenBank/DDBJ whole genome shotgun (WGS) entry which is preliminary data.</text>
</comment>
<dbReference type="Proteomes" id="UP001208570">
    <property type="component" value="Unassembled WGS sequence"/>
</dbReference>
<dbReference type="PANTHER" id="PTHR15950:SF15">
    <property type="entry name" value="PROTEIN VESTIGIAL"/>
    <property type="match status" value="1"/>
</dbReference>
<accession>A0AAD9JFH9</accession>
<keyword evidence="3" id="KW-0804">Transcription</keyword>
<dbReference type="InterPro" id="IPR011520">
    <property type="entry name" value="Vg_fam"/>
</dbReference>
<gene>
    <name evidence="6" type="ORF">LSH36_355g01007</name>
</gene>
<keyword evidence="2" id="KW-0805">Transcription regulation</keyword>
<feature type="region of interest" description="Disordered" evidence="5">
    <location>
        <begin position="61"/>
        <end position="108"/>
    </location>
</feature>
<comment type="subcellular location">
    <subcellularLocation>
        <location evidence="1">Nucleus</location>
    </subcellularLocation>
</comment>
<dbReference type="GO" id="GO:0006355">
    <property type="term" value="P:regulation of DNA-templated transcription"/>
    <property type="evidence" value="ECO:0007669"/>
    <property type="project" value="InterPro"/>
</dbReference>
<evidence type="ECO:0000256" key="1">
    <source>
        <dbReference type="ARBA" id="ARBA00004123"/>
    </source>
</evidence>
<evidence type="ECO:0000256" key="5">
    <source>
        <dbReference type="SAM" id="MobiDB-lite"/>
    </source>
</evidence>
<reference evidence="6" key="1">
    <citation type="journal article" date="2023" name="Mol. Biol. Evol.">
        <title>Third-Generation Sequencing Reveals the Adaptive Role of the Epigenome in Three Deep-Sea Polychaetes.</title>
        <authorList>
            <person name="Perez M."/>
            <person name="Aroh O."/>
            <person name="Sun Y."/>
            <person name="Lan Y."/>
            <person name="Juniper S.K."/>
            <person name="Young C.R."/>
            <person name="Angers B."/>
            <person name="Qian P.Y."/>
        </authorList>
    </citation>
    <scope>NUCLEOTIDE SEQUENCE</scope>
    <source>
        <strain evidence="6">P08H-3</strain>
    </source>
</reference>
<feature type="compositionally biased region" description="Basic and acidic residues" evidence="5">
    <location>
        <begin position="93"/>
        <end position="104"/>
    </location>
</feature>